<dbReference type="SUPFAM" id="SSF51905">
    <property type="entry name" value="FAD/NAD(P)-binding domain"/>
    <property type="match status" value="1"/>
</dbReference>
<dbReference type="Gene3D" id="3.90.180.10">
    <property type="entry name" value="Medium-chain alcohol dehydrogenases, catalytic domain"/>
    <property type="match status" value="1"/>
</dbReference>
<dbReference type="EMBL" id="JBHLUD010000015">
    <property type="protein sequence ID" value="MFC0548189.1"/>
    <property type="molecule type" value="Genomic_DNA"/>
</dbReference>
<keyword evidence="3 6" id="KW-0479">Metal-binding</keyword>
<evidence type="ECO:0000256" key="1">
    <source>
        <dbReference type="ARBA" id="ARBA00001947"/>
    </source>
</evidence>
<comment type="similarity">
    <text evidence="2 6">Belongs to the zinc-containing alcohol dehydrogenase family.</text>
</comment>
<dbReference type="PROSITE" id="PS00059">
    <property type="entry name" value="ADH_ZINC"/>
    <property type="match status" value="1"/>
</dbReference>
<evidence type="ECO:0000256" key="5">
    <source>
        <dbReference type="ARBA" id="ARBA00023002"/>
    </source>
</evidence>
<feature type="region of interest" description="Disordered" evidence="7">
    <location>
        <begin position="281"/>
        <end position="316"/>
    </location>
</feature>
<feature type="compositionally biased region" description="Low complexity" evidence="7">
    <location>
        <begin position="290"/>
        <end position="303"/>
    </location>
</feature>
<dbReference type="PRINTS" id="PR00420">
    <property type="entry name" value="RNGMNOXGNASE"/>
</dbReference>
<dbReference type="InterPro" id="IPR011032">
    <property type="entry name" value="GroES-like_sf"/>
</dbReference>
<evidence type="ECO:0000313" key="10">
    <source>
        <dbReference type="Proteomes" id="UP001589810"/>
    </source>
</evidence>
<evidence type="ECO:0000256" key="7">
    <source>
        <dbReference type="SAM" id="MobiDB-lite"/>
    </source>
</evidence>
<dbReference type="InterPro" id="IPR013149">
    <property type="entry name" value="ADH-like_C"/>
</dbReference>
<protein>
    <submittedName>
        <fullName evidence="9">Alcohol dehydrogenase catalytic domain-containing protein</fullName>
    </submittedName>
</protein>
<dbReference type="InterPro" id="IPR036188">
    <property type="entry name" value="FAD/NAD-bd_sf"/>
</dbReference>
<dbReference type="Pfam" id="PF00107">
    <property type="entry name" value="ADH_zinc_N"/>
    <property type="match status" value="1"/>
</dbReference>
<proteinExistence type="inferred from homology"/>
<dbReference type="RefSeq" id="WP_273937976.1">
    <property type="nucleotide sequence ID" value="NZ_CP097263.1"/>
</dbReference>
<gene>
    <name evidence="9" type="ORF">ACFFH7_42245</name>
</gene>
<dbReference type="Pfam" id="PF08240">
    <property type="entry name" value="ADH_N"/>
    <property type="match status" value="1"/>
</dbReference>
<dbReference type="InterPro" id="IPR013154">
    <property type="entry name" value="ADH-like_N"/>
</dbReference>
<dbReference type="InterPro" id="IPR036291">
    <property type="entry name" value="NAD(P)-bd_dom_sf"/>
</dbReference>
<dbReference type="InterPro" id="IPR002328">
    <property type="entry name" value="ADH_Zn_CS"/>
</dbReference>
<dbReference type="Pfam" id="PF01494">
    <property type="entry name" value="FAD_binding_3"/>
    <property type="match status" value="1"/>
</dbReference>
<evidence type="ECO:0000256" key="2">
    <source>
        <dbReference type="ARBA" id="ARBA00008072"/>
    </source>
</evidence>
<evidence type="ECO:0000256" key="3">
    <source>
        <dbReference type="ARBA" id="ARBA00022723"/>
    </source>
</evidence>
<sequence>MTHALIIGGGIAGASAAIALGKAGVTSTVYEAYPTGGDDVGAFLLVMPNGIDALRAIDAEQAVIDWSFPTPNVEYLDPADTVYASGPMGRTHAPRTLKRADIYLALQEELLRRGGKIEHGKRLVSAEITDRVVATFADGTTAEGDFLVGADGVWSTTRNLIDPDAPQPRATGLTLVYGYSRDPSIPTVPETCRLVACGLVYVTSPDNETFWGAGLPGGESEVPWLKALAAQFADAPGEVPRRVVGAEQEKVQATEIHHLPEQLPRWHNERMVLVGDAAHLSATTDSRSTGEAAGRVRGQAGAHARGGRGQRPTRGAGLAVRARNSLERGRQAMSLPETMRAVRFHAESGKLSLETVPVPRPGPREVVVKVAACGICHSDLSQFDGYIPAQLPSITPGHEASGTVAAVGSDVRHWQVGDRVVIAAGRACGDCRSCLFGGTIDDCEALEVMAFAYDGAWAEYVVTPGVSLISVPDGVPMEQAAVLADAVSTPYGAIETADLRMADSVAVWGLGGIGTHLVQLARLAGASPIIGLDPVPGVRERALSLGADFALDPLDPDTPKRIMEITDGRGLRVAFDCVGRASTIAQANGALGLRGKVVLVGISADTIDLGREGVFLGRRHAVIGHLGYKMKHLADLVELVSRGRLDLSASVSAVLPLEEFEEGIRRLREHDGNPVRILLRP</sequence>
<dbReference type="Proteomes" id="UP001589810">
    <property type="component" value="Unassembled WGS sequence"/>
</dbReference>
<evidence type="ECO:0000256" key="4">
    <source>
        <dbReference type="ARBA" id="ARBA00022833"/>
    </source>
</evidence>
<evidence type="ECO:0000313" key="9">
    <source>
        <dbReference type="EMBL" id="MFC0548189.1"/>
    </source>
</evidence>
<dbReference type="SUPFAM" id="SSF51735">
    <property type="entry name" value="NAD(P)-binding Rossmann-fold domains"/>
    <property type="match status" value="1"/>
</dbReference>
<dbReference type="CDD" id="cd08254">
    <property type="entry name" value="hydroxyacyl_CoA_DH"/>
    <property type="match status" value="1"/>
</dbReference>
<keyword evidence="4 6" id="KW-0862">Zinc</keyword>
<dbReference type="InterPro" id="IPR020843">
    <property type="entry name" value="ER"/>
</dbReference>
<feature type="domain" description="Enoyl reductase (ER)" evidence="8">
    <location>
        <begin position="349"/>
        <end position="679"/>
    </location>
</feature>
<comment type="cofactor">
    <cofactor evidence="1 6">
        <name>Zn(2+)</name>
        <dbReference type="ChEBI" id="CHEBI:29105"/>
    </cofactor>
</comment>
<reference evidence="9 10" key="1">
    <citation type="submission" date="2024-09" db="EMBL/GenBank/DDBJ databases">
        <authorList>
            <person name="Sun Q."/>
            <person name="Mori K."/>
        </authorList>
    </citation>
    <scope>NUCLEOTIDE SEQUENCE [LARGE SCALE GENOMIC DNA]</scope>
    <source>
        <strain evidence="9 10">TBRC 1432</strain>
    </source>
</reference>
<dbReference type="Gene3D" id="3.50.50.60">
    <property type="entry name" value="FAD/NAD(P)-binding domain"/>
    <property type="match status" value="1"/>
</dbReference>
<name>A0ABV6N700_9PSEU</name>
<dbReference type="SMART" id="SM00829">
    <property type="entry name" value="PKS_ER"/>
    <property type="match status" value="1"/>
</dbReference>
<dbReference type="InterPro" id="IPR002938">
    <property type="entry name" value="FAD-bd"/>
</dbReference>
<organism evidence="9 10">
    <name type="scientific">Kutzneria chonburiensis</name>
    <dbReference type="NCBI Taxonomy" id="1483604"/>
    <lineage>
        <taxon>Bacteria</taxon>
        <taxon>Bacillati</taxon>
        <taxon>Actinomycetota</taxon>
        <taxon>Actinomycetes</taxon>
        <taxon>Pseudonocardiales</taxon>
        <taxon>Pseudonocardiaceae</taxon>
        <taxon>Kutzneria</taxon>
    </lineage>
</organism>
<dbReference type="PANTHER" id="PTHR43350:SF17">
    <property type="entry name" value="NAD-DEPENDENT ALCOHOL DEHYDROGENASE"/>
    <property type="match status" value="1"/>
</dbReference>
<keyword evidence="10" id="KW-1185">Reference proteome</keyword>
<evidence type="ECO:0000256" key="6">
    <source>
        <dbReference type="RuleBase" id="RU361277"/>
    </source>
</evidence>
<dbReference type="SUPFAM" id="SSF50129">
    <property type="entry name" value="GroES-like"/>
    <property type="match status" value="1"/>
</dbReference>
<evidence type="ECO:0000259" key="8">
    <source>
        <dbReference type="SMART" id="SM00829"/>
    </source>
</evidence>
<accession>A0ABV6N700</accession>
<keyword evidence="5" id="KW-0560">Oxidoreductase</keyword>
<comment type="caution">
    <text evidence="9">The sequence shown here is derived from an EMBL/GenBank/DDBJ whole genome shotgun (WGS) entry which is preliminary data.</text>
</comment>
<dbReference type="PANTHER" id="PTHR43350">
    <property type="entry name" value="NAD-DEPENDENT ALCOHOL DEHYDROGENASE"/>
    <property type="match status" value="1"/>
</dbReference>